<evidence type="ECO:0000313" key="2">
    <source>
        <dbReference type="Proteomes" id="UP001059663"/>
    </source>
</evidence>
<accession>A0AC61U5Q0</accession>
<organism evidence="1 2">
    <name type="scientific">Janibacter limosus</name>
    <dbReference type="NCBI Taxonomy" id="53458"/>
    <lineage>
        <taxon>Bacteria</taxon>
        <taxon>Bacillati</taxon>
        <taxon>Actinomycetota</taxon>
        <taxon>Actinomycetes</taxon>
        <taxon>Micrococcales</taxon>
        <taxon>Intrasporangiaceae</taxon>
        <taxon>Janibacter</taxon>
    </lineage>
</organism>
<dbReference type="EMBL" id="CP087977">
    <property type="protein sequence ID" value="UUZ45377.1"/>
    <property type="molecule type" value="Genomic_DNA"/>
</dbReference>
<proteinExistence type="predicted"/>
<reference evidence="1" key="1">
    <citation type="submission" date="2021-11" db="EMBL/GenBank/DDBJ databases">
        <title>Study of the species diversity of bacterial strains isolated from a unique natural object - Shulgan-Tash cave (Bashkiria).</title>
        <authorList>
            <person name="Sazanova A.L."/>
            <person name="Chirak E.R."/>
            <person name="Safronova V.I."/>
        </authorList>
    </citation>
    <scope>NUCLEOTIDE SEQUENCE</scope>
    <source>
        <strain evidence="1">P1</strain>
    </source>
</reference>
<dbReference type="Proteomes" id="UP001059663">
    <property type="component" value="Chromosome"/>
</dbReference>
<name>A0AC61U5Q0_9MICO</name>
<evidence type="ECO:0000313" key="1">
    <source>
        <dbReference type="EMBL" id="UUZ45377.1"/>
    </source>
</evidence>
<gene>
    <name evidence="1" type="ORF">LP422_04095</name>
</gene>
<protein>
    <submittedName>
        <fullName evidence="1">Uncharacterized protein</fullName>
    </submittedName>
</protein>
<sequence>MPELQQRVEELLASHDPGTTSPTDFLGAQFDAGPARVHFPEGKGD</sequence>